<dbReference type="GO" id="GO:0042597">
    <property type="term" value="C:periplasmic space"/>
    <property type="evidence" value="ECO:0007669"/>
    <property type="project" value="UniProtKB-SubCell"/>
</dbReference>
<keyword evidence="3 4" id="KW-0732">Signal</keyword>
<reference evidence="6 7" key="1">
    <citation type="submission" date="2018-12" db="EMBL/GenBank/DDBJ databases">
        <title>bacterium Hansschlegelia zhihuaiae S113.</title>
        <authorList>
            <person name="He J."/>
        </authorList>
    </citation>
    <scope>NUCLEOTIDE SEQUENCE [LARGE SCALE GENOMIC DNA]</scope>
    <source>
        <strain evidence="6 7">S 113</strain>
    </source>
</reference>
<comment type="caution">
    <text evidence="6">The sequence shown here is derived from an EMBL/GenBank/DDBJ whole genome shotgun (WGS) entry which is preliminary data.</text>
</comment>
<gene>
    <name evidence="6" type="ORF">EK403_07395</name>
</gene>
<dbReference type="InterPro" id="IPR015168">
    <property type="entry name" value="SsuA/THI5"/>
</dbReference>
<dbReference type="SUPFAM" id="SSF53850">
    <property type="entry name" value="Periplasmic binding protein-like II"/>
    <property type="match status" value="1"/>
</dbReference>
<sequence length="337" mass="35238">MIVRKLLAAGAMLLAATAAVSAQGLEKPSITLGGGEKPLLYYLPLTLAERLGHFKEQGLTVEVQDFGGGAKSLQALVGGSVDAVTGAYEHTIRMQAKGQDVRAVIDLGRYPGVVLAVRKDKADAIKSVADLKGAKIGVTAPGSSTFILAQYLMTKAGLDPKSASFIGVGGGASAVAAMQKGEIDAISHLEPVITKLESLDAIKVLVDTRTTKGTMDTFGASNPAAVLYLKKEFIDANPKTVQALVNAFAKTLKWLQSATPEQVADAVPEPYWLGDKALYLKALAASRDTYSPDGTIDPASMKSMLDLLTATDPQLDAGSIDLAKTFDGSFLKNASVK</sequence>
<dbReference type="EMBL" id="RYFI01000005">
    <property type="protein sequence ID" value="RXF74183.1"/>
    <property type="molecule type" value="Genomic_DNA"/>
</dbReference>
<organism evidence="6 7">
    <name type="scientific">Hansschlegelia zhihuaiae</name>
    <dbReference type="NCBI Taxonomy" id="405005"/>
    <lineage>
        <taxon>Bacteria</taxon>
        <taxon>Pseudomonadati</taxon>
        <taxon>Pseudomonadota</taxon>
        <taxon>Alphaproteobacteria</taxon>
        <taxon>Hyphomicrobiales</taxon>
        <taxon>Methylopilaceae</taxon>
        <taxon>Hansschlegelia</taxon>
    </lineage>
</organism>
<dbReference type="Gene3D" id="3.40.190.10">
    <property type="entry name" value="Periplasmic binding protein-like II"/>
    <property type="match status" value="2"/>
</dbReference>
<feature type="signal peptide" evidence="4">
    <location>
        <begin position="1"/>
        <end position="22"/>
    </location>
</feature>
<feature type="chain" id="PRO_5020990131" evidence="4">
    <location>
        <begin position="23"/>
        <end position="337"/>
    </location>
</feature>
<dbReference type="PANTHER" id="PTHR30024:SF47">
    <property type="entry name" value="TAURINE-BINDING PERIPLASMIC PROTEIN"/>
    <property type="match status" value="1"/>
</dbReference>
<dbReference type="PANTHER" id="PTHR30024">
    <property type="entry name" value="ALIPHATIC SULFONATES-BINDING PROTEIN-RELATED"/>
    <property type="match status" value="1"/>
</dbReference>
<dbReference type="GO" id="GO:0042918">
    <property type="term" value="P:alkanesulfonate transmembrane transport"/>
    <property type="evidence" value="ECO:0007669"/>
    <property type="project" value="TreeGrafter"/>
</dbReference>
<dbReference type="AlphaFoldDB" id="A0A4Q0ML29"/>
<evidence type="ECO:0000256" key="4">
    <source>
        <dbReference type="SAM" id="SignalP"/>
    </source>
</evidence>
<protein>
    <submittedName>
        <fullName evidence="6">Transporter substrate-binding domain-containing protein</fullName>
    </submittedName>
</protein>
<evidence type="ECO:0000256" key="2">
    <source>
        <dbReference type="ARBA" id="ARBA00010742"/>
    </source>
</evidence>
<evidence type="ECO:0000313" key="6">
    <source>
        <dbReference type="EMBL" id="RXF74183.1"/>
    </source>
</evidence>
<accession>A0A4Q0ML29</accession>
<dbReference type="OrthoDB" id="9806288at2"/>
<evidence type="ECO:0000256" key="1">
    <source>
        <dbReference type="ARBA" id="ARBA00004418"/>
    </source>
</evidence>
<evidence type="ECO:0000256" key="3">
    <source>
        <dbReference type="ARBA" id="ARBA00022729"/>
    </source>
</evidence>
<dbReference type="Proteomes" id="UP000289708">
    <property type="component" value="Unassembled WGS sequence"/>
</dbReference>
<evidence type="ECO:0000259" key="5">
    <source>
        <dbReference type="Pfam" id="PF09084"/>
    </source>
</evidence>
<comment type="subcellular location">
    <subcellularLocation>
        <location evidence="1">Periplasm</location>
    </subcellularLocation>
</comment>
<feature type="domain" description="SsuA/THI5-like" evidence="5">
    <location>
        <begin position="42"/>
        <end position="256"/>
    </location>
</feature>
<name>A0A4Q0ML29_9HYPH</name>
<proteinExistence type="inferred from homology"/>
<dbReference type="RefSeq" id="WP_128776859.1">
    <property type="nucleotide sequence ID" value="NZ_RYFI01000005.1"/>
</dbReference>
<comment type="similarity">
    <text evidence="2">Belongs to the bacterial solute-binding protein SsuA/TauA family.</text>
</comment>
<dbReference type="Pfam" id="PF09084">
    <property type="entry name" value="NMT1"/>
    <property type="match status" value="1"/>
</dbReference>
<evidence type="ECO:0000313" key="7">
    <source>
        <dbReference type="Proteomes" id="UP000289708"/>
    </source>
</evidence>
<keyword evidence="7" id="KW-1185">Reference proteome</keyword>